<evidence type="ECO:0000313" key="2">
    <source>
        <dbReference type="Proteomes" id="UP000235388"/>
    </source>
</evidence>
<comment type="caution">
    <text evidence="1">The sequence shown here is derived from an EMBL/GenBank/DDBJ whole genome shotgun (WGS) entry which is preliminary data.</text>
</comment>
<name>A0A2N5SR80_9BASI</name>
<proteinExistence type="predicted"/>
<protein>
    <submittedName>
        <fullName evidence="1">Uncharacterized protein</fullName>
    </submittedName>
</protein>
<gene>
    <name evidence="1" type="ORF">PCANC_16514</name>
</gene>
<dbReference type="EMBL" id="PGCJ01000888">
    <property type="protein sequence ID" value="PLW15738.1"/>
    <property type="molecule type" value="Genomic_DNA"/>
</dbReference>
<dbReference type="AlphaFoldDB" id="A0A2N5SR80"/>
<organism evidence="1 2">
    <name type="scientific">Puccinia coronata f. sp. avenae</name>
    <dbReference type="NCBI Taxonomy" id="200324"/>
    <lineage>
        <taxon>Eukaryota</taxon>
        <taxon>Fungi</taxon>
        <taxon>Dikarya</taxon>
        <taxon>Basidiomycota</taxon>
        <taxon>Pucciniomycotina</taxon>
        <taxon>Pucciniomycetes</taxon>
        <taxon>Pucciniales</taxon>
        <taxon>Pucciniaceae</taxon>
        <taxon>Puccinia</taxon>
    </lineage>
</organism>
<reference evidence="1 2" key="1">
    <citation type="submission" date="2017-11" db="EMBL/GenBank/DDBJ databases">
        <title>De novo assembly and phasing of dikaryotic genomes from two isolates of Puccinia coronata f. sp. avenae, the causal agent of oat crown rust.</title>
        <authorList>
            <person name="Miller M.E."/>
            <person name="Zhang Y."/>
            <person name="Omidvar V."/>
            <person name="Sperschneider J."/>
            <person name="Schwessinger B."/>
            <person name="Raley C."/>
            <person name="Palmer J.M."/>
            <person name="Garnica D."/>
            <person name="Upadhyaya N."/>
            <person name="Rathjen J."/>
            <person name="Taylor J.M."/>
            <person name="Park R.F."/>
            <person name="Dodds P.N."/>
            <person name="Hirsch C.D."/>
            <person name="Kianian S.F."/>
            <person name="Figueroa M."/>
        </authorList>
    </citation>
    <scope>NUCLEOTIDE SEQUENCE [LARGE SCALE GENOMIC DNA]</scope>
    <source>
        <strain evidence="1">12NC29</strain>
    </source>
</reference>
<keyword evidence="2" id="KW-1185">Reference proteome</keyword>
<dbReference type="Proteomes" id="UP000235388">
    <property type="component" value="Unassembled WGS sequence"/>
</dbReference>
<accession>A0A2N5SR80</accession>
<sequence length="241" mass="25758">MSSGTCLRVPGTRLRVPVGFQQVPANGCRVQVRVSGFGVKKQADTRQIPILQKRLPAEAQQAGEEYSGLSCLLASRQKYTSLPGAGELVQCQLAKSSPGELMQYQLAGSSPGELVQYQLAGSSPGELVQYQLSGSSPGEHVQYQLTGSSPGELVQYQLSGSPPGELVQYQLVGRASWRVGTLPAGRDSRAPNKMALYQLAGRDLAMVLNLHWHTRGYLPQVPGYPSEMASAGAGVANAWFL</sequence>
<evidence type="ECO:0000313" key="1">
    <source>
        <dbReference type="EMBL" id="PLW15738.1"/>
    </source>
</evidence>